<dbReference type="RefSeq" id="WP_345693639.1">
    <property type="nucleotide sequence ID" value="NZ_BAABIT010000001.1"/>
</dbReference>
<dbReference type="Pfam" id="PF13822">
    <property type="entry name" value="ACC_epsilon"/>
    <property type="match status" value="1"/>
</dbReference>
<evidence type="ECO:0000313" key="2">
    <source>
        <dbReference type="Proteomes" id="UP001595829"/>
    </source>
</evidence>
<accession>A0ABV9X8A3</accession>
<dbReference type="Proteomes" id="UP001595829">
    <property type="component" value="Unassembled WGS sequence"/>
</dbReference>
<protein>
    <submittedName>
        <fullName evidence="1">Acyl-CoA carboxylase subunit epsilon</fullName>
    </submittedName>
</protein>
<keyword evidence="2" id="KW-1185">Reference proteome</keyword>
<organism evidence="1 2">
    <name type="scientific">Streptomyces coeruleoprunus</name>
    <dbReference type="NCBI Taxonomy" id="285563"/>
    <lineage>
        <taxon>Bacteria</taxon>
        <taxon>Bacillati</taxon>
        <taxon>Actinomycetota</taxon>
        <taxon>Actinomycetes</taxon>
        <taxon>Kitasatosporales</taxon>
        <taxon>Streptomycetaceae</taxon>
        <taxon>Streptomyces</taxon>
    </lineage>
</organism>
<dbReference type="EMBL" id="JBHSJD010000002">
    <property type="protein sequence ID" value="MFC5021691.1"/>
    <property type="molecule type" value="Genomic_DNA"/>
</dbReference>
<reference evidence="2" key="1">
    <citation type="journal article" date="2019" name="Int. J. Syst. Evol. Microbiol.">
        <title>The Global Catalogue of Microorganisms (GCM) 10K type strain sequencing project: providing services to taxonomists for standard genome sequencing and annotation.</title>
        <authorList>
            <consortium name="The Broad Institute Genomics Platform"/>
            <consortium name="The Broad Institute Genome Sequencing Center for Infectious Disease"/>
            <person name="Wu L."/>
            <person name="Ma J."/>
        </authorList>
    </citation>
    <scope>NUCLEOTIDE SEQUENCE [LARGE SCALE GENOMIC DNA]</scope>
    <source>
        <strain evidence="2">CGMCC 4.1648</strain>
    </source>
</reference>
<evidence type="ECO:0000313" key="1">
    <source>
        <dbReference type="EMBL" id="MFC5021691.1"/>
    </source>
</evidence>
<gene>
    <name evidence="1" type="ORF">ACFPM3_05940</name>
</gene>
<proteinExistence type="predicted"/>
<sequence>MHHHLRIVHGSPTHVEVAAVTAVLGAVICCMAEHAGASHRRVRRAEWDRTWRPHPAPGSWCTGLGRHAFPHH</sequence>
<comment type="caution">
    <text evidence="1">The sequence shown here is derived from an EMBL/GenBank/DDBJ whole genome shotgun (WGS) entry which is preliminary data.</text>
</comment>
<name>A0ABV9X8A3_9ACTN</name>
<dbReference type="InterPro" id="IPR032716">
    <property type="entry name" value="ACC_epsilon"/>
</dbReference>